<dbReference type="InterPro" id="IPR000175">
    <property type="entry name" value="Na/ntran_symport"/>
</dbReference>
<feature type="binding site" evidence="6">
    <location>
        <position position="412"/>
    </location>
    <ligand>
        <name>Na(+)</name>
        <dbReference type="ChEBI" id="CHEBI:29101"/>
        <label>1</label>
    </ligand>
</feature>
<evidence type="ECO:0000313" key="11">
    <source>
        <dbReference type="Proteomes" id="UP000264820"/>
    </source>
</evidence>
<sequence>THFWVIKPLFKINEKQLNKIFSSDPPTVDAGDENPERGNWTNKTEYMLSLTGYAIGLGNIWRFPYLTYKHGGGAFVIAYFIILVLFGIPLYFLESAIGQFSSQGPVNVWRAVPLLQGVGVGMNFASGLISIYYNVIVSYGLFYLFASFQSPLPWATCQSWSDECCSDTPLVYCNISGAFAANWTQENRTCAPSDKMRLQAQSPSEQYWDRVALQRSSGIEETGPIVWHLALCLLLSSTVTALVLIKGIKSSGKVMYFTSLFPYVALVILLIRGMTLEGARDGIHFFIGAQTNLTKLMEAELWKDAAAQTTFSLGIACGGLVTLASYGKFHNNMFIDSVAICFVNHATSILAGFAIFSVLGHMSHSYQVPIGEVVKDGFGLAFIVYAEALTKLPISSLWSILFFFMLFTVGLDTQFANIEVVSTTIFDAFPKYKRAYISVGCSIINFLLGLPLVTTAGIYWVTLMDDFISTWVILILAVMEIISFYLNRLIEDIEMMLGKKSFWFWLWWRACWFVISPCILLGILAWSLKSSEPHNYGGVKLSAWAVALGWCLPALALIWIPIIAVYKLSRAEGNLWKRLKSTCSPSEDWCPFLDIHRGERYSKERCQKKREQKAADHEQMPMPVFSGL</sequence>
<dbReference type="GO" id="GO:0005886">
    <property type="term" value="C:plasma membrane"/>
    <property type="evidence" value="ECO:0007669"/>
    <property type="project" value="TreeGrafter"/>
</dbReference>
<dbReference type="PRINTS" id="PR00176">
    <property type="entry name" value="NANEUSMPORT"/>
</dbReference>
<reference evidence="10" key="1">
    <citation type="submission" date="2025-08" db="UniProtKB">
        <authorList>
            <consortium name="Ensembl"/>
        </authorList>
    </citation>
    <scope>IDENTIFICATION</scope>
</reference>
<evidence type="ECO:0000313" key="10">
    <source>
        <dbReference type="Ensembl" id="ENSHCOP00000021265.1"/>
    </source>
</evidence>
<keyword evidence="4 9" id="KW-1133">Transmembrane helix</keyword>
<dbReference type="Pfam" id="PF00209">
    <property type="entry name" value="SNF"/>
    <property type="match status" value="1"/>
</dbReference>
<dbReference type="AlphaFoldDB" id="A0A3Q2YR40"/>
<feature type="transmembrane region" description="Helical" evidence="9">
    <location>
        <begin position="436"/>
        <end position="461"/>
    </location>
</feature>
<dbReference type="Ensembl" id="ENSHCOT00000004082.1">
    <property type="protein sequence ID" value="ENSHCOP00000021265.1"/>
    <property type="gene ID" value="ENSHCOG00000007978.1"/>
</dbReference>
<dbReference type="GO" id="GO:0001761">
    <property type="term" value="F:beta-alanine transmembrane transporter activity"/>
    <property type="evidence" value="ECO:0007669"/>
    <property type="project" value="TreeGrafter"/>
</dbReference>
<keyword evidence="3 8" id="KW-0812">Transmembrane</keyword>
<dbReference type="GeneTree" id="ENSGT00940000159688"/>
<protein>
    <recommendedName>
        <fullName evidence="8">Transporter</fullName>
    </recommendedName>
</protein>
<name>A0A3Q2YR40_HIPCM</name>
<dbReference type="GO" id="GO:0089718">
    <property type="term" value="P:amino acid import across plasma membrane"/>
    <property type="evidence" value="ECO:0007669"/>
    <property type="project" value="TreeGrafter"/>
</dbReference>
<evidence type="ECO:0000256" key="2">
    <source>
        <dbReference type="ARBA" id="ARBA00022448"/>
    </source>
</evidence>
<dbReference type="Proteomes" id="UP000264820">
    <property type="component" value="Unplaced"/>
</dbReference>
<dbReference type="GO" id="GO:0022858">
    <property type="term" value="F:alanine transmembrane transporter activity"/>
    <property type="evidence" value="ECO:0007669"/>
    <property type="project" value="TreeGrafter"/>
</dbReference>
<feature type="transmembrane region" description="Helical" evidence="9">
    <location>
        <begin position="254"/>
        <end position="271"/>
    </location>
</feature>
<feature type="transmembrane region" description="Helical" evidence="9">
    <location>
        <begin position="225"/>
        <end position="245"/>
    </location>
</feature>
<feature type="transmembrane region" description="Helical" evidence="9">
    <location>
        <begin position="338"/>
        <end position="359"/>
    </location>
</feature>
<feature type="transmembrane region" description="Helical" evidence="9">
    <location>
        <begin position="506"/>
        <end position="527"/>
    </location>
</feature>
<keyword evidence="6" id="KW-0915">Sodium</keyword>
<dbReference type="PROSITE" id="PS50267">
    <property type="entry name" value="NA_NEUROTRAN_SYMP_3"/>
    <property type="match status" value="1"/>
</dbReference>
<evidence type="ECO:0000256" key="8">
    <source>
        <dbReference type="RuleBase" id="RU003732"/>
    </source>
</evidence>
<dbReference type="PROSITE" id="PS00754">
    <property type="entry name" value="NA_NEUROTRAN_SYMP_2"/>
    <property type="match status" value="1"/>
</dbReference>
<dbReference type="InterPro" id="IPR037272">
    <property type="entry name" value="SNS_sf"/>
</dbReference>
<keyword evidence="5 9" id="KW-0472">Membrane</keyword>
<evidence type="ECO:0000256" key="5">
    <source>
        <dbReference type="ARBA" id="ARBA00023136"/>
    </source>
</evidence>
<feature type="transmembrane region" description="Helical" evidence="9">
    <location>
        <begin position="114"/>
        <end position="145"/>
    </location>
</feature>
<comment type="similarity">
    <text evidence="8">Belongs to the sodium:neurotransmitter symporter (SNF) (TC 2.A.22) family.</text>
</comment>
<organism evidence="10 11">
    <name type="scientific">Hippocampus comes</name>
    <name type="common">Tiger tail seahorse</name>
    <dbReference type="NCBI Taxonomy" id="109280"/>
    <lineage>
        <taxon>Eukaryota</taxon>
        <taxon>Metazoa</taxon>
        <taxon>Chordata</taxon>
        <taxon>Craniata</taxon>
        <taxon>Vertebrata</taxon>
        <taxon>Euteleostomi</taxon>
        <taxon>Actinopterygii</taxon>
        <taxon>Neopterygii</taxon>
        <taxon>Teleostei</taxon>
        <taxon>Neoteleostei</taxon>
        <taxon>Acanthomorphata</taxon>
        <taxon>Syngnathiaria</taxon>
        <taxon>Syngnathiformes</taxon>
        <taxon>Syngnathoidei</taxon>
        <taxon>Syngnathidae</taxon>
        <taxon>Hippocampus</taxon>
    </lineage>
</organism>
<keyword evidence="8" id="KW-0769">Symport</keyword>
<feature type="binding site" evidence="6">
    <location>
        <position position="54"/>
    </location>
    <ligand>
        <name>Na(+)</name>
        <dbReference type="ChEBI" id="CHEBI:29101"/>
        <label>1</label>
    </ligand>
</feature>
<dbReference type="GO" id="GO:1901235">
    <property type="term" value="F:(R)-carnitine transmembrane transporter activity"/>
    <property type="evidence" value="ECO:0007669"/>
    <property type="project" value="TreeGrafter"/>
</dbReference>
<dbReference type="PANTHER" id="PTHR11616:SF286">
    <property type="entry name" value="SODIUM- AND CHLORIDE-DEPENDENT NEUTRAL AND BASIC AMINO ACID TRANSPORTER B(0+)"/>
    <property type="match status" value="1"/>
</dbReference>
<feature type="binding site" evidence="6">
    <location>
        <position position="312"/>
    </location>
    <ligand>
        <name>Na(+)</name>
        <dbReference type="ChEBI" id="CHEBI:29101"/>
        <label>1</label>
    </ligand>
</feature>
<feature type="binding site" evidence="6">
    <location>
        <position position="52"/>
    </location>
    <ligand>
        <name>Na(+)</name>
        <dbReference type="ChEBI" id="CHEBI:29101"/>
        <label>1</label>
    </ligand>
</feature>
<dbReference type="SUPFAM" id="SSF161070">
    <property type="entry name" value="SNF-like"/>
    <property type="match status" value="1"/>
</dbReference>
<accession>A0A3Q2YR40</accession>
<dbReference type="OMA" id="APNWGPY"/>
<feature type="binding site" evidence="6">
    <location>
        <position position="344"/>
    </location>
    <ligand>
        <name>Na(+)</name>
        <dbReference type="ChEBI" id="CHEBI:29101"/>
        <label>1</label>
    </ligand>
</feature>
<feature type="disulfide bond" evidence="7">
    <location>
        <begin position="157"/>
        <end position="165"/>
    </location>
</feature>
<feature type="transmembrane region" description="Helical" evidence="9">
    <location>
        <begin position="305"/>
        <end position="326"/>
    </location>
</feature>
<dbReference type="PROSITE" id="PS00610">
    <property type="entry name" value="NA_NEUROTRAN_SYMP_1"/>
    <property type="match status" value="1"/>
</dbReference>
<evidence type="ECO:0000256" key="7">
    <source>
        <dbReference type="PIRSR" id="PIRSR600175-2"/>
    </source>
</evidence>
<dbReference type="GO" id="GO:0015374">
    <property type="term" value="F:neutral, basic amino acid:sodium:chloride symporter activity"/>
    <property type="evidence" value="ECO:0007669"/>
    <property type="project" value="TreeGrafter"/>
</dbReference>
<evidence type="ECO:0000256" key="6">
    <source>
        <dbReference type="PIRSR" id="PIRSR600175-1"/>
    </source>
</evidence>
<keyword evidence="7" id="KW-1015">Disulfide bond</keyword>
<feature type="transmembrane region" description="Helical" evidence="9">
    <location>
        <begin position="467"/>
        <end position="486"/>
    </location>
</feature>
<keyword evidence="11" id="KW-1185">Reference proteome</keyword>
<comment type="subcellular location">
    <subcellularLocation>
        <location evidence="1">Membrane</location>
        <topology evidence="1">Multi-pass membrane protein</topology>
    </subcellularLocation>
</comment>
<feature type="binding site" evidence="6">
    <location>
        <position position="59"/>
    </location>
    <ligand>
        <name>Na(+)</name>
        <dbReference type="ChEBI" id="CHEBI:29101"/>
        <label>1</label>
    </ligand>
</feature>
<keyword evidence="6" id="KW-0479">Metal-binding</keyword>
<feature type="transmembrane region" description="Helical" evidence="9">
    <location>
        <begin position="71"/>
        <end position="93"/>
    </location>
</feature>
<proteinExistence type="inferred from homology"/>
<dbReference type="GO" id="GO:0046872">
    <property type="term" value="F:metal ion binding"/>
    <property type="evidence" value="ECO:0007669"/>
    <property type="project" value="UniProtKB-KW"/>
</dbReference>
<evidence type="ECO:0000256" key="4">
    <source>
        <dbReference type="ARBA" id="ARBA00022989"/>
    </source>
</evidence>
<dbReference type="GO" id="GO:0015657">
    <property type="term" value="F:branched-chain amino acid:sodium symporter activity"/>
    <property type="evidence" value="ECO:0007669"/>
    <property type="project" value="TreeGrafter"/>
</dbReference>
<evidence type="ECO:0000256" key="1">
    <source>
        <dbReference type="ARBA" id="ARBA00004141"/>
    </source>
</evidence>
<feature type="transmembrane region" description="Helical" evidence="9">
    <location>
        <begin position="547"/>
        <end position="568"/>
    </location>
</feature>
<evidence type="ECO:0000256" key="3">
    <source>
        <dbReference type="ARBA" id="ARBA00022692"/>
    </source>
</evidence>
<keyword evidence="2 8" id="KW-0813">Transport</keyword>
<reference evidence="10" key="2">
    <citation type="submission" date="2025-09" db="UniProtKB">
        <authorList>
            <consortium name="Ensembl"/>
        </authorList>
    </citation>
    <scope>IDENTIFICATION</scope>
</reference>
<dbReference type="PANTHER" id="PTHR11616">
    <property type="entry name" value="SODIUM/CHLORIDE DEPENDENT TRANSPORTER"/>
    <property type="match status" value="1"/>
</dbReference>
<evidence type="ECO:0000256" key="9">
    <source>
        <dbReference type="SAM" id="Phobius"/>
    </source>
</evidence>